<feature type="chain" id="PRO_5018112768" evidence="1">
    <location>
        <begin position="24"/>
        <end position="473"/>
    </location>
</feature>
<dbReference type="InterPro" id="IPR018535">
    <property type="entry name" value="DUF1996"/>
</dbReference>
<proteinExistence type="predicted"/>
<keyword evidence="1" id="KW-0732">Signal</keyword>
<dbReference type="PANTHER" id="PTHR43662:SF3">
    <property type="entry name" value="DOMAIN PROTEIN, PUTATIVE (AFU_ORTHOLOGUE AFUA_6G11970)-RELATED"/>
    <property type="match status" value="1"/>
</dbReference>
<dbReference type="Proteomes" id="UP000275078">
    <property type="component" value="Unassembled WGS sequence"/>
</dbReference>
<gene>
    <name evidence="3" type="ORF">BJ508DRAFT_410572</name>
</gene>
<feature type="signal peptide" evidence="1">
    <location>
        <begin position="1"/>
        <end position="23"/>
    </location>
</feature>
<protein>
    <submittedName>
        <fullName evidence="3">WSC domain-containing protein</fullName>
    </submittedName>
</protein>
<evidence type="ECO:0000259" key="2">
    <source>
        <dbReference type="PROSITE" id="PS51212"/>
    </source>
</evidence>
<reference evidence="3 4" key="1">
    <citation type="journal article" date="2018" name="Nat. Ecol. Evol.">
        <title>Pezizomycetes genomes reveal the molecular basis of ectomycorrhizal truffle lifestyle.</title>
        <authorList>
            <person name="Murat C."/>
            <person name="Payen T."/>
            <person name="Noel B."/>
            <person name="Kuo A."/>
            <person name="Morin E."/>
            <person name="Chen J."/>
            <person name="Kohler A."/>
            <person name="Krizsan K."/>
            <person name="Balestrini R."/>
            <person name="Da Silva C."/>
            <person name="Montanini B."/>
            <person name="Hainaut M."/>
            <person name="Levati E."/>
            <person name="Barry K.W."/>
            <person name="Belfiori B."/>
            <person name="Cichocki N."/>
            <person name="Clum A."/>
            <person name="Dockter R.B."/>
            <person name="Fauchery L."/>
            <person name="Guy J."/>
            <person name="Iotti M."/>
            <person name="Le Tacon F."/>
            <person name="Lindquist E.A."/>
            <person name="Lipzen A."/>
            <person name="Malagnac F."/>
            <person name="Mello A."/>
            <person name="Molinier V."/>
            <person name="Miyauchi S."/>
            <person name="Poulain J."/>
            <person name="Riccioni C."/>
            <person name="Rubini A."/>
            <person name="Sitrit Y."/>
            <person name="Splivallo R."/>
            <person name="Traeger S."/>
            <person name="Wang M."/>
            <person name="Zifcakova L."/>
            <person name="Wipf D."/>
            <person name="Zambonelli A."/>
            <person name="Paolocci F."/>
            <person name="Nowrousian M."/>
            <person name="Ottonello S."/>
            <person name="Baldrian P."/>
            <person name="Spatafora J.W."/>
            <person name="Henrissat B."/>
            <person name="Nagy L.G."/>
            <person name="Aury J.M."/>
            <person name="Wincker P."/>
            <person name="Grigoriev I.V."/>
            <person name="Bonfante P."/>
            <person name="Martin F.M."/>
        </authorList>
    </citation>
    <scope>NUCLEOTIDE SEQUENCE [LARGE SCALE GENOMIC DNA]</scope>
    <source>
        <strain evidence="3 4">RN42</strain>
    </source>
</reference>
<keyword evidence="4" id="KW-1185">Reference proteome</keyword>
<evidence type="ECO:0000256" key="1">
    <source>
        <dbReference type="SAM" id="SignalP"/>
    </source>
</evidence>
<dbReference type="OrthoDB" id="74764at2759"/>
<organism evidence="3 4">
    <name type="scientific">Ascobolus immersus RN42</name>
    <dbReference type="NCBI Taxonomy" id="1160509"/>
    <lineage>
        <taxon>Eukaryota</taxon>
        <taxon>Fungi</taxon>
        <taxon>Dikarya</taxon>
        <taxon>Ascomycota</taxon>
        <taxon>Pezizomycotina</taxon>
        <taxon>Pezizomycetes</taxon>
        <taxon>Pezizales</taxon>
        <taxon>Ascobolaceae</taxon>
        <taxon>Ascobolus</taxon>
    </lineage>
</organism>
<dbReference type="InterPro" id="IPR002889">
    <property type="entry name" value="WSC_carb-bd"/>
</dbReference>
<dbReference type="PROSITE" id="PS51212">
    <property type="entry name" value="WSC"/>
    <property type="match status" value="1"/>
</dbReference>
<evidence type="ECO:0000313" key="4">
    <source>
        <dbReference type="Proteomes" id="UP000275078"/>
    </source>
</evidence>
<sequence>MLFKSFIASVGLAILTFVPHATAFWRMPCEAPVLIERSDPIVNPGQVSSHLHTIMGPNSFDFTMSYDDARKKATCSTCRVEQDRSAYWTPNLWFKAQNGSFTPVPQVGGGLIYYMQRRHGTEKVHAFPPGFRMLAGNPMVRSFKNTQASKAISYACIDTVRKPETRGFPKGNCDKGLRLQVFFPSCWDGKNTDSVDHKSHMAYPSDVDNGFCPTTHPKRVISLFYEIMFDVNSFVESGLWKPNNDFPFVLSNGDGTGFGSHADFLNGWDQKTLQTAIDTCTNSSGDFADCPVFKRISGEAAKECMLTKAIAEKTSGWLPALPGCNPVTYGPADAKPGNCGVQKQAVIGPREKLYSDMSHLGFEYLGCVVDSIFARTFPERTWDDKMTIDMCINKCTEKGFPMAGVQYANECYCGTRVPKERLGMQRCLMPCVGDSKQICGGQARMSVYKKKGYVAKRVMGMERRGNGAVRLRV</sequence>
<dbReference type="AlphaFoldDB" id="A0A3N4IM82"/>
<name>A0A3N4IM82_ASCIM</name>
<dbReference type="SMART" id="SM00321">
    <property type="entry name" value="WSC"/>
    <property type="match status" value="1"/>
</dbReference>
<dbReference type="STRING" id="1160509.A0A3N4IM82"/>
<dbReference type="Pfam" id="PF01822">
    <property type="entry name" value="WSC"/>
    <property type="match status" value="1"/>
</dbReference>
<dbReference type="Pfam" id="PF09362">
    <property type="entry name" value="DUF1996"/>
    <property type="match status" value="1"/>
</dbReference>
<evidence type="ECO:0000313" key="3">
    <source>
        <dbReference type="EMBL" id="RPA86979.1"/>
    </source>
</evidence>
<feature type="domain" description="WSC" evidence="2">
    <location>
        <begin position="361"/>
        <end position="451"/>
    </location>
</feature>
<dbReference type="PANTHER" id="PTHR43662">
    <property type="match status" value="1"/>
</dbReference>
<accession>A0A3N4IM82</accession>
<dbReference type="EMBL" id="ML119647">
    <property type="protein sequence ID" value="RPA86979.1"/>
    <property type="molecule type" value="Genomic_DNA"/>
</dbReference>